<evidence type="ECO:0000256" key="9">
    <source>
        <dbReference type="ARBA" id="ARBA00023303"/>
    </source>
</evidence>
<keyword evidence="12" id="KW-0813">Transport</keyword>
<keyword evidence="4 12" id="KW-0812">Transmembrane</keyword>
<dbReference type="PANTHER" id="PTHR28259">
    <property type="entry name" value="FLUORIDE EXPORT PROTEIN 1-RELATED"/>
    <property type="match status" value="1"/>
</dbReference>
<sequence length="126" mass="13425">MSQIQIYLFVAVGGALGACLRYFVTQIALNLLGKGFPFATLAVNVVGSFFLGLVYSYIQGSTNDTEGLRALVMVGILGAFTTFSTFSLETILLIQQGDILKAGLNLLLNVVVCLLAVWAALLLFKG</sequence>
<evidence type="ECO:0000256" key="4">
    <source>
        <dbReference type="ARBA" id="ARBA00022692"/>
    </source>
</evidence>
<feature type="binding site" evidence="12">
    <location>
        <position position="78"/>
    </location>
    <ligand>
        <name>Na(+)</name>
        <dbReference type="ChEBI" id="CHEBI:29101"/>
        <note>structural</note>
    </ligand>
</feature>
<dbReference type="PANTHER" id="PTHR28259:SF1">
    <property type="entry name" value="FLUORIDE EXPORT PROTEIN 1-RELATED"/>
    <property type="match status" value="1"/>
</dbReference>
<comment type="catalytic activity">
    <reaction evidence="11">
        <text>fluoride(in) = fluoride(out)</text>
        <dbReference type="Rhea" id="RHEA:76159"/>
        <dbReference type="ChEBI" id="CHEBI:17051"/>
    </reaction>
    <physiologicalReaction direction="left-to-right" evidence="11">
        <dbReference type="Rhea" id="RHEA:76160"/>
    </physiologicalReaction>
</comment>
<comment type="caution">
    <text evidence="13">The sequence shown here is derived from an EMBL/GenBank/DDBJ whole genome shotgun (WGS) entry which is preliminary data.</text>
</comment>
<keyword evidence="8 12" id="KW-0472">Membrane</keyword>
<evidence type="ECO:0000313" key="14">
    <source>
        <dbReference type="Proteomes" id="UP001249020"/>
    </source>
</evidence>
<proteinExistence type="inferred from homology"/>
<dbReference type="EMBL" id="JAVRIE010000001">
    <property type="protein sequence ID" value="MDT0581423.1"/>
    <property type="molecule type" value="Genomic_DNA"/>
</dbReference>
<dbReference type="NCBIfam" id="TIGR00494">
    <property type="entry name" value="crcB"/>
    <property type="match status" value="1"/>
</dbReference>
<keyword evidence="3" id="KW-0997">Cell inner membrane</keyword>
<comment type="subcellular location">
    <subcellularLocation>
        <location evidence="1 12">Cell membrane</location>
        <topology evidence="1 12">Multi-pass membrane protein</topology>
    </subcellularLocation>
</comment>
<keyword evidence="7 12" id="KW-0406">Ion transport</keyword>
<feature type="transmembrane region" description="Helical" evidence="12">
    <location>
        <begin position="106"/>
        <end position="124"/>
    </location>
</feature>
<comment type="similarity">
    <text evidence="10 12">Belongs to the fluoride channel Fluc/FEX (TC 1.A.43) family.</text>
</comment>
<evidence type="ECO:0000256" key="10">
    <source>
        <dbReference type="ARBA" id="ARBA00035120"/>
    </source>
</evidence>
<evidence type="ECO:0000256" key="6">
    <source>
        <dbReference type="ARBA" id="ARBA00023053"/>
    </source>
</evidence>
<comment type="function">
    <text evidence="12">Fluoride-specific ion channel. Important for reducing fluoride concentration in the cell, thus reducing its toxicity.</text>
</comment>
<keyword evidence="14" id="KW-1185">Reference proteome</keyword>
<keyword evidence="12" id="KW-0479">Metal-binding</keyword>
<dbReference type="RefSeq" id="WP_311360224.1">
    <property type="nucleotide sequence ID" value="NZ_JAVRIE010000001.1"/>
</dbReference>
<dbReference type="GO" id="GO:0140114">
    <property type="term" value="P:cellular detoxification of fluoride"/>
    <property type="evidence" value="ECO:0007669"/>
    <property type="project" value="UniProtKB-UniRule"/>
</dbReference>
<evidence type="ECO:0000256" key="3">
    <source>
        <dbReference type="ARBA" id="ARBA00022519"/>
    </source>
</evidence>
<keyword evidence="6 12" id="KW-0915">Sodium</keyword>
<name>A0AAW8QZM1_9ALTE</name>
<evidence type="ECO:0000256" key="11">
    <source>
        <dbReference type="ARBA" id="ARBA00035585"/>
    </source>
</evidence>
<dbReference type="Pfam" id="PF02537">
    <property type="entry name" value="CRCB"/>
    <property type="match status" value="1"/>
</dbReference>
<feature type="transmembrane region" description="Helical" evidence="12">
    <location>
        <begin position="6"/>
        <end position="24"/>
    </location>
</feature>
<keyword evidence="9 12" id="KW-0407">Ion channel</keyword>
<keyword evidence="2 12" id="KW-1003">Cell membrane</keyword>
<protein>
    <recommendedName>
        <fullName evidence="12">Fluoride-specific ion channel FluC</fullName>
    </recommendedName>
</protein>
<keyword evidence="5 12" id="KW-1133">Transmembrane helix</keyword>
<reference evidence="13 14" key="1">
    <citation type="submission" date="2023-09" db="EMBL/GenBank/DDBJ databases">
        <authorList>
            <person name="Rey-Velasco X."/>
        </authorList>
    </citation>
    <scope>NUCLEOTIDE SEQUENCE [LARGE SCALE GENOMIC DNA]</scope>
    <source>
        <strain evidence="13 14">W409</strain>
    </source>
</reference>
<evidence type="ECO:0000256" key="2">
    <source>
        <dbReference type="ARBA" id="ARBA00022475"/>
    </source>
</evidence>
<dbReference type="GO" id="GO:0005886">
    <property type="term" value="C:plasma membrane"/>
    <property type="evidence" value="ECO:0007669"/>
    <property type="project" value="UniProtKB-SubCell"/>
</dbReference>
<dbReference type="AlphaFoldDB" id="A0AAW8QZM1"/>
<feature type="transmembrane region" description="Helical" evidence="12">
    <location>
        <begin position="70"/>
        <end position="94"/>
    </location>
</feature>
<evidence type="ECO:0000256" key="12">
    <source>
        <dbReference type="HAMAP-Rule" id="MF_00454"/>
    </source>
</evidence>
<evidence type="ECO:0000256" key="5">
    <source>
        <dbReference type="ARBA" id="ARBA00022989"/>
    </source>
</evidence>
<evidence type="ECO:0000256" key="7">
    <source>
        <dbReference type="ARBA" id="ARBA00023065"/>
    </source>
</evidence>
<evidence type="ECO:0000313" key="13">
    <source>
        <dbReference type="EMBL" id="MDT0581423.1"/>
    </source>
</evidence>
<evidence type="ECO:0000256" key="1">
    <source>
        <dbReference type="ARBA" id="ARBA00004651"/>
    </source>
</evidence>
<feature type="transmembrane region" description="Helical" evidence="12">
    <location>
        <begin position="36"/>
        <end position="58"/>
    </location>
</feature>
<gene>
    <name evidence="12 13" type="primary">crcB</name>
    <name evidence="12" type="synonym">fluC</name>
    <name evidence="13" type="ORF">RM544_02640</name>
</gene>
<dbReference type="GO" id="GO:0046872">
    <property type="term" value="F:metal ion binding"/>
    <property type="evidence" value="ECO:0007669"/>
    <property type="project" value="UniProtKB-KW"/>
</dbReference>
<evidence type="ECO:0000256" key="8">
    <source>
        <dbReference type="ARBA" id="ARBA00023136"/>
    </source>
</evidence>
<accession>A0AAW8QZM1</accession>
<dbReference type="Proteomes" id="UP001249020">
    <property type="component" value="Unassembled WGS sequence"/>
</dbReference>
<dbReference type="InterPro" id="IPR003691">
    <property type="entry name" value="FluC"/>
</dbReference>
<organism evidence="13 14">
    <name type="scientific">Brumicola blandensis</name>
    <dbReference type="NCBI Taxonomy" id="3075611"/>
    <lineage>
        <taxon>Bacteria</taxon>
        <taxon>Pseudomonadati</taxon>
        <taxon>Pseudomonadota</taxon>
        <taxon>Gammaproteobacteria</taxon>
        <taxon>Alteromonadales</taxon>
        <taxon>Alteromonadaceae</taxon>
        <taxon>Brumicola</taxon>
    </lineage>
</organism>
<dbReference type="HAMAP" id="MF_00454">
    <property type="entry name" value="FluC"/>
    <property type="match status" value="1"/>
</dbReference>
<dbReference type="GO" id="GO:0062054">
    <property type="term" value="F:fluoride channel activity"/>
    <property type="evidence" value="ECO:0007669"/>
    <property type="project" value="UniProtKB-UniRule"/>
</dbReference>
<feature type="binding site" evidence="12">
    <location>
        <position position="81"/>
    </location>
    <ligand>
        <name>Na(+)</name>
        <dbReference type="ChEBI" id="CHEBI:29101"/>
        <note>structural</note>
    </ligand>
</feature>
<comment type="activity regulation">
    <text evidence="12">Na(+) is not transported, but it plays an essential structural role and its presence is essential for fluoride channel function.</text>
</comment>